<feature type="region of interest" description="Disordered" evidence="1">
    <location>
        <begin position="1"/>
        <end position="30"/>
    </location>
</feature>
<sequence>MTYDRTGELIDDKKDVRPPHDPRCQAGWLGTDPDDRPIPCLRCRPHLIRTRKD</sequence>
<name>A0ABT6MFL0_9NOCA</name>
<evidence type="ECO:0000313" key="2">
    <source>
        <dbReference type="EMBL" id="MDH6282591.1"/>
    </source>
</evidence>
<proteinExistence type="predicted"/>
<evidence type="ECO:0000256" key="1">
    <source>
        <dbReference type="SAM" id="MobiDB-lite"/>
    </source>
</evidence>
<protein>
    <submittedName>
        <fullName evidence="2">Uncharacterized protein</fullName>
    </submittedName>
</protein>
<reference evidence="2 3" key="1">
    <citation type="submission" date="2023-04" db="EMBL/GenBank/DDBJ databases">
        <title>Forest soil microbial communities from Buena Vista Peninsula, Colon Province, Panama.</title>
        <authorList>
            <person name="Bouskill N."/>
        </authorList>
    </citation>
    <scope>NUCLEOTIDE SEQUENCE [LARGE SCALE GENOMIC DNA]</scope>
    <source>
        <strain evidence="2 3">CFH S0262</strain>
    </source>
</reference>
<gene>
    <name evidence="2" type="ORF">M2280_003822</name>
</gene>
<organism evidence="2 3">
    <name type="scientific">Prescottella agglutinans</name>
    <dbReference type="NCBI Taxonomy" id="1644129"/>
    <lineage>
        <taxon>Bacteria</taxon>
        <taxon>Bacillati</taxon>
        <taxon>Actinomycetota</taxon>
        <taxon>Actinomycetes</taxon>
        <taxon>Mycobacteriales</taxon>
        <taxon>Nocardiaceae</taxon>
        <taxon>Prescottella</taxon>
    </lineage>
</organism>
<dbReference type="RefSeq" id="WP_280761887.1">
    <property type="nucleotide sequence ID" value="NZ_JARXVC010000010.1"/>
</dbReference>
<keyword evidence="3" id="KW-1185">Reference proteome</keyword>
<accession>A0ABT6MFL0</accession>
<comment type="caution">
    <text evidence="2">The sequence shown here is derived from an EMBL/GenBank/DDBJ whole genome shotgun (WGS) entry which is preliminary data.</text>
</comment>
<dbReference type="EMBL" id="JARXVC010000010">
    <property type="protein sequence ID" value="MDH6282591.1"/>
    <property type="molecule type" value="Genomic_DNA"/>
</dbReference>
<dbReference type="Proteomes" id="UP001160334">
    <property type="component" value="Unassembled WGS sequence"/>
</dbReference>
<feature type="compositionally biased region" description="Basic and acidic residues" evidence="1">
    <location>
        <begin position="1"/>
        <end position="23"/>
    </location>
</feature>
<evidence type="ECO:0000313" key="3">
    <source>
        <dbReference type="Proteomes" id="UP001160334"/>
    </source>
</evidence>